<gene>
    <name evidence="1" type="ORF">S01H4_44659</name>
</gene>
<organism evidence="1">
    <name type="scientific">marine sediment metagenome</name>
    <dbReference type="NCBI Taxonomy" id="412755"/>
    <lineage>
        <taxon>unclassified sequences</taxon>
        <taxon>metagenomes</taxon>
        <taxon>ecological metagenomes</taxon>
    </lineage>
</organism>
<name>X1D8Z9_9ZZZZ</name>
<dbReference type="AlphaFoldDB" id="X1D8Z9"/>
<evidence type="ECO:0000313" key="1">
    <source>
        <dbReference type="EMBL" id="GAG92906.1"/>
    </source>
</evidence>
<proteinExistence type="predicted"/>
<reference evidence="1" key="1">
    <citation type="journal article" date="2014" name="Front. Microbiol.">
        <title>High frequency of phylogenetically diverse reductive dehalogenase-homologous genes in deep subseafloor sedimentary metagenomes.</title>
        <authorList>
            <person name="Kawai M."/>
            <person name="Futagami T."/>
            <person name="Toyoda A."/>
            <person name="Takaki Y."/>
            <person name="Nishi S."/>
            <person name="Hori S."/>
            <person name="Arai W."/>
            <person name="Tsubouchi T."/>
            <person name="Morono Y."/>
            <person name="Uchiyama I."/>
            <person name="Ito T."/>
            <person name="Fujiyama A."/>
            <person name="Inagaki F."/>
            <person name="Takami H."/>
        </authorList>
    </citation>
    <scope>NUCLEOTIDE SEQUENCE</scope>
    <source>
        <strain evidence="1">Expedition CK06-06</strain>
    </source>
</reference>
<evidence type="ECO:0008006" key="2">
    <source>
        <dbReference type="Google" id="ProtNLM"/>
    </source>
</evidence>
<dbReference type="EMBL" id="BART01024788">
    <property type="protein sequence ID" value="GAG92906.1"/>
    <property type="molecule type" value="Genomic_DNA"/>
</dbReference>
<feature type="non-terminal residue" evidence="1">
    <location>
        <position position="256"/>
    </location>
</feature>
<accession>X1D8Z9</accession>
<comment type="caution">
    <text evidence="1">The sequence shown here is derived from an EMBL/GenBank/DDBJ whole genome shotgun (WGS) entry which is preliminary data.</text>
</comment>
<sequence>MTQTMKVSRDFKGIWIPRQIYLHRELSWTEKILLVEIDSLDCGEGCFASNEYFAKFLGKSVGQISTAISHLRSLNLIDDRGFDGRKRYISVKVDYRKTSRQTTGKPVGRLQENPAHNNTLNNIPLPPETKKSGIGKVNVKWDIEEVIELWVKETGKGVSGSEFYAAQLELSSFLSEEVGTGLNTMTAMLEAIKNYGQALRLPNTKVWKNRNLVDFIRKCKNFLPGYFNIARYRDEFNSAGVWGRNLPGKDEEKTQR</sequence>
<protein>
    <recommendedName>
        <fullName evidence="2">Helix-turn-helix domain-containing protein</fullName>
    </recommendedName>
</protein>
<dbReference type="Pfam" id="PF13730">
    <property type="entry name" value="HTH_36"/>
    <property type="match status" value="1"/>
</dbReference>